<dbReference type="eggNOG" id="ENOG502ZGBR">
    <property type="taxonomic scope" value="Bacteria"/>
</dbReference>
<dbReference type="PATRIC" id="fig|1423815.3.peg.2152"/>
<protein>
    <submittedName>
        <fullName evidence="1">Uncharacterized protein</fullName>
    </submittedName>
</protein>
<organism evidence="1 2">
    <name type="scientific">Companilactobacillus versmoldensis DSM 14857 = KCTC 3814</name>
    <dbReference type="NCBI Taxonomy" id="1423815"/>
    <lineage>
        <taxon>Bacteria</taxon>
        <taxon>Bacillati</taxon>
        <taxon>Bacillota</taxon>
        <taxon>Bacilli</taxon>
        <taxon>Lactobacillales</taxon>
        <taxon>Lactobacillaceae</taxon>
        <taxon>Companilactobacillus</taxon>
    </lineage>
</organism>
<reference evidence="1 2" key="1">
    <citation type="journal article" date="2015" name="Genome Announc.">
        <title>Expanding the biotechnology potential of lactobacilli through comparative genomics of 213 strains and associated genera.</title>
        <authorList>
            <person name="Sun Z."/>
            <person name="Harris H.M."/>
            <person name="McCann A."/>
            <person name="Guo C."/>
            <person name="Argimon S."/>
            <person name="Zhang W."/>
            <person name="Yang X."/>
            <person name="Jeffery I.B."/>
            <person name="Cooney J.C."/>
            <person name="Kagawa T.F."/>
            <person name="Liu W."/>
            <person name="Song Y."/>
            <person name="Salvetti E."/>
            <person name="Wrobel A."/>
            <person name="Rasinkangas P."/>
            <person name="Parkhill J."/>
            <person name="Rea M.C."/>
            <person name="O'Sullivan O."/>
            <person name="Ritari J."/>
            <person name="Douillard F.P."/>
            <person name="Paul Ross R."/>
            <person name="Yang R."/>
            <person name="Briner A.E."/>
            <person name="Felis G.E."/>
            <person name="de Vos W.M."/>
            <person name="Barrangou R."/>
            <person name="Klaenhammer T.R."/>
            <person name="Caufield P.W."/>
            <person name="Cui Y."/>
            <person name="Zhang H."/>
            <person name="O'Toole P.W."/>
        </authorList>
    </citation>
    <scope>NUCLEOTIDE SEQUENCE [LARGE SCALE GENOMIC DNA]</scope>
    <source>
        <strain evidence="1 2">DSM 14857</strain>
    </source>
</reference>
<dbReference type="OrthoDB" id="2308381at2"/>
<evidence type="ECO:0000313" key="2">
    <source>
        <dbReference type="Proteomes" id="UP000051647"/>
    </source>
</evidence>
<evidence type="ECO:0000313" key="1">
    <source>
        <dbReference type="EMBL" id="KRL67250.1"/>
    </source>
</evidence>
<dbReference type="Gene3D" id="3.30.1490.390">
    <property type="match status" value="1"/>
</dbReference>
<keyword evidence="2" id="KW-1185">Reference proteome</keyword>
<dbReference type="AlphaFoldDB" id="A0A0R1SL54"/>
<dbReference type="RefSeq" id="WP_010625556.1">
    <property type="nucleotide sequence ID" value="NZ_AZFA01000007.1"/>
</dbReference>
<accession>A0A0R1SL54</accession>
<comment type="caution">
    <text evidence="1">The sequence shown here is derived from an EMBL/GenBank/DDBJ whole genome shotgun (WGS) entry which is preliminary data.</text>
</comment>
<sequence>MLKILYKQDGAIEAKEYADGADFIANQQFEVPDLEESLEITSASLDDKELDFGDKTVSGLYHFLIK</sequence>
<proteinExistence type="predicted"/>
<name>A0A0R1SL54_9LACO</name>
<dbReference type="EMBL" id="AZFA01000007">
    <property type="protein sequence ID" value="KRL67250.1"/>
    <property type="molecule type" value="Genomic_DNA"/>
</dbReference>
<dbReference type="Proteomes" id="UP000051647">
    <property type="component" value="Unassembled WGS sequence"/>
</dbReference>
<gene>
    <name evidence="1" type="ORF">FC27_GL002098</name>
</gene>